<keyword evidence="6" id="KW-0060">Ascorbate biosynthesis</keyword>
<evidence type="ECO:0000256" key="5">
    <source>
        <dbReference type="ARBA" id="ARBA00022630"/>
    </source>
</evidence>
<reference evidence="13" key="1">
    <citation type="submission" date="2020-10" db="EMBL/GenBank/DDBJ databases">
        <authorList>
            <person name="Han B."/>
            <person name="Lu T."/>
            <person name="Zhao Q."/>
            <person name="Huang X."/>
            <person name="Zhao Y."/>
        </authorList>
    </citation>
    <scope>NUCLEOTIDE SEQUENCE</scope>
</reference>
<dbReference type="InterPro" id="IPR016164">
    <property type="entry name" value="FAD-linked_Oxase-like_C"/>
</dbReference>
<organism evidence="13 14">
    <name type="scientific">Miscanthus lutarioriparius</name>
    <dbReference type="NCBI Taxonomy" id="422564"/>
    <lineage>
        <taxon>Eukaryota</taxon>
        <taxon>Viridiplantae</taxon>
        <taxon>Streptophyta</taxon>
        <taxon>Embryophyta</taxon>
        <taxon>Tracheophyta</taxon>
        <taxon>Spermatophyta</taxon>
        <taxon>Magnoliopsida</taxon>
        <taxon>Liliopsida</taxon>
        <taxon>Poales</taxon>
        <taxon>Poaceae</taxon>
        <taxon>PACMAD clade</taxon>
        <taxon>Panicoideae</taxon>
        <taxon>Andropogonodae</taxon>
        <taxon>Andropogoneae</taxon>
        <taxon>Saccharinae</taxon>
        <taxon>Miscanthus</taxon>
    </lineage>
</organism>
<dbReference type="InterPro" id="IPR036318">
    <property type="entry name" value="FAD-bd_PCMH-like_sf"/>
</dbReference>
<dbReference type="PANTHER" id="PTHR13878">
    <property type="entry name" value="GULONOLACTONE OXIDASE"/>
    <property type="match status" value="1"/>
</dbReference>
<proteinExistence type="inferred from homology"/>
<dbReference type="InterPro" id="IPR050432">
    <property type="entry name" value="FAD-linked_Oxidoreductases_BP"/>
</dbReference>
<comment type="pathway">
    <text evidence="2">Cofactor biosynthesis; L-ascorbate biosynthesis.</text>
</comment>
<dbReference type="OrthoDB" id="610608at2759"/>
<dbReference type="PANTHER" id="PTHR13878:SF67">
    <property type="entry name" value="L-GULONOLACTONE OXIDASE 5"/>
    <property type="match status" value="1"/>
</dbReference>
<feature type="signal peptide" evidence="11">
    <location>
        <begin position="1"/>
        <end position="38"/>
    </location>
</feature>
<gene>
    <name evidence="13" type="ORF">NCGR_LOCUS8958</name>
</gene>
<dbReference type="Pfam" id="PF22906">
    <property type="entry name" value="GULLO2-like_3rd"/>
    <property type="match status" value="1"/>
</dbReference>
<evidence type="ECO:0000259" key="12">
    <source>
        <dbReference type="PROSITE" id="PS51387"/>
    </source>
</evidence>
<dbReference type="Gene3D" id="3.30.465.10">
    <property type="match status" value="1"/>
</dbReference>
<dbReference type="Pfam" id="PF04030">
    <property type="entry name" value="ALO"/>
    <property type="match status" value="1"/>
</dbReference>
<dbReference type="UniPathway" id="UPA00132"/>
<evidence type="ECO:0000256" key="4">
    <source>
        <dbReference type="ARBA" id="ARBA00013121"/>
    </source>
</evidence>
<dbReference type="SUPFAM" id="SSF56176">
    <property type="entry name" value="FAD-binding/transporter-associated domain-like"/>
    <property type="match status" value="1"/>
</dbReference>
<dbReference type="InterPro" id="IPR016169">
    <property type="entry name" value="FAD-bd_PCMH_sub2"/>
</dbReference>
<dbReference type="InterPro" id="IPR055154">
    <property type="entry name" value="GULLO2-like_C"/>
</dbReference>
<keyword evidence="14" id="KW-1185">Reference proteome</keyword>
<feature type="domain" description="FAD-binding PCMH-type" evidence="12">
    <location>
        <begin position="81"/>
        <end position="270"/>
    </location>
</feature>
<dbReference type="InterPro" id="IPR016166">
    <property type="entry name" value="FAD-bd_PCMH"/>
</dbReference>
<sequence>MGTTATPVAGTFVLIRVKRSMLPLVLVTLTSVLLVGPASDHGGVFASPPPDPIQCSSGGGGGTAGADCTVSSAYGVFPDRSTCHAAAAAFPTSEDELVRAVARGAASGTKMKAATRYSHSIPQLACPGSGSGGRAGEAEGGLVISTRRLDRVVSVDASTGYMTVESGVTLRDLVAEAAKAGLALPYAPYWWGLTVGGMLGTGAHGSSLWGNGSAVHEYVVGMRIVTPAPAAEGYAKVRVLTAGDPELDAAKVSLGVLGVISQVTLALQPLFKRSVTFTERDDDDLAEQVAKFGYQHEFADISWFPGHGRAVYRIDDRLPLTAPGDGAMDFIGFRATLTLVIQANRLAEDLFERAGNGSGKCLTSRVTHAALSVAGYGLQRRRGGLFTGYPVVGPQHRMQASGGCVTGPEDALLTACPWDPRVRGGTFFHQTTFSLPLRRAAAFVAEVQRLRDLDPRALCGVELYDGILMRYVKASTAHLGKPTPRGEPSGDMVDFDFTYYRSRDPARARLFEDVLEEIEQMGIFKYGGLPHWGKNRNLAFVGAARKYPGLPRFLRVKHAYDPNRLFSSDWSDMMLGIGGRSPTTDAPGCALEGMCVCSRDEHCAPEQGYVCRPGKVYKDARVCTRVSS</sequence>
<dbReference type="SUPFAM" id="SSF55103">
    <property type="entry name" value="FAD-linked oxidases, C-terminal domain"/>
    <property type="match status" value="1"/>
</dbReference>
<evidence type="ECO:0000256" key="2">
    <source>
        <dbReference type="ARBA" id="ARBA00005147"/>
    </source>
</evidence>
<evidence type="ECO:0000256" key="11">
    <source>
        <dbReference type="SAM" id="SignalP"/>
    </source>
</evidence>
<evidence type="ECO:0000256" key="9">
    <source>
        <dbReference type="ARBA" id="ARBA00023002"/>
    </source>
</evidence>
<keyword evidence="5" id="KW-0285">Flavoprotein</keyword>
<dbReference type="EC" id="1.1.3.8" evidence="4"/>
<evidence type="ECO:0000256" key="6">
    <source>
        <dbReference type="ARBA" id="ARBA00022644"/>
    </source>
</evidence>
<dbReference type="GO" id="GO:0050105">
    <property type="term" value="F:L-gulonolactone oxidase activity"/>
    <property type="evidence" value="ECO:0007669"/>
    <property type="project" value="UniProtKB-EC"/>
</dbReference>
<comment type="caution">
    <text evidence="13">The sequence shown here is derived from an EMBL/GenBank/DDBJ whole genome shotgun (WGS) entry which is preliminary data.</text>
</comment>
<dbReference type="InterPro" id="IPR010030">
    <property type="entry name" value="GULO_Plant"/>
</dbReference>
<dbReference type="FunFam" id="3.30.465.10:FF:000033">
    <property type="entry name" value="L-gulonolactone oxidase 5"/>
    <property type="match status" value="1"/>
</dbReference>
<keyword evidence="8" id="KW-0274">FAD</keyword>
<accession>A0A811MW18</accession>
<comment type="cofactor">
    <cofactor evidence="1">
        <name>FAD</name>
        <dbReference type="ChEBI" id="CHEBI:57692"/>
    </cofactor>
</comment>
<dbReference type="PROSITE" id="PS51387">
    <property type="entry name" value="FAD_PCMH"/>
    <property type="match status" value="1"/>
</dbReference>
<comment type="catalytic activity">
    <reaction evidence="10">
        <text>L-gulono-1,4-lactone + O2 = L-ascorbate + H2O2 + H(+)</text>
        <dbReference type="Rhea" id="RHEA:32363"/>
        <dbReference type="ChEBI" id="CHEBI:15378"/>
        <dbReference type="ChEBI" id="CHEBI:15379"/>
        <dbReference type="ChEBI" id="CHEBI:16240"/>
        <dbReference type="ChEBI" id="CHEBI:17587"/>
        <dbReference type="ChEBI" id="CHEBI:38290"/>
        <dbReference type="EC" id="1.1.3.8"/>
    </reaction>
</comment>
<evidence type="ECO:0000256" key="1">
    <source>
        <dbReference type="ARBA" id="ARBA00001974"/>
    </source>
</evidence>
<evidence type="ECO:0000256" key="10">
    <source>
        <dbReference type="ARBA" id="ARBA00048083"/>
    </source>
</evidence>
<dbReference type="Gene3D" id="3.30.70.2520">
    <property type="match status" value="1"/>
</dbReference>
<dbReference type="InterPro" id="IPR007173">
    <property type="entry name" value="ALO_C"/>
</dbReference>
<dbReference type="Proteomes" id="UP000604825">
    <property type="component" value="Unassembled WGS sequence"/>
</dbReference>
<name>A0A811MW18_9POAL</name>
<dbReference type="EMBL" id="CAJGYO010000002">
    <property type="protein sequence ID" value="CAD6213354.1"/>
    <property type="molecule type" value="Genomic_DNA"/>
</dbReference>
<evidence type="ECO:0000256" key="3">
    <source>
        <dbReference type="ARBA" id="ARBA00005466"/>
    </source>
</evidence>
<dbReference type="InterPro" id="IPR006094">
    <property type="entry name" value="Oxid_FAD_bind_N"/>
</dbReference>
<comment type="similarity">
    <text evidence="3">Belongs to the oxygen-dependent FAD-linked oxidoreductase family.</text>
</comment>
<feature type="chain" id="PRO_5032494250" description="L-gulonolactone oxidase" evidence="11">
    <location>
        <begin position="39"/>
        <end position="628"/>
    </location>
</feature>
<dbReference type="GO" id="GO:0019853">
    <property type="term" value="P:L-ascorbic acid biosynthetic process"/>
    <property type="evidence" value="ECO:0007669"/>
    <property type="project" value="UniProtKB-UniPathway"/>
</dbReference>
<evidence type="ECO:0000313" key="14">
    <source>
        <dbReference type="Proteomes" id="UP000604825"/>
    </source>
</evidence>
<dbReference type="Pfam" id="PF01565">
    <property type="entry name" value="FAD_binding_4"/>
    <property type="match status" value="1"/>
</dbReference>
<dbReference type="GO" id="GO:0071949">
    <property type="term" value="F:FAD binding"/>
    <property type="evidence" value="ECO:0007669"/>
    <property type="project" value="InterPro"/>
</dbReference>
<evidence type="ECO:0000256" key="8">
    <source>
        <dbReference type="ARBA" id="ARBA00022827"/>
    </source>
</evidence>
<dbReference type="GO" id="GO:0016020">
    <property type="term" value="C:membrane"/>
    <property type="evidence" value="ECO:0007669"/>
    <property type="project" value="InterPro"/>
</dbReference>
<dbReference type="AlphaFoldDB" id="A0A811MW18"/>
<evidence type="ECO:0000313" key="13">
    <source>
        <dbReference type="EMBL" id="CAD6213354.1"/>
    </source>
</evidence>
<keyword evidence="9" id="KW-0560">Oxidoreductase</keyword>
<keyword evidence="7 11" id="KW-0732">Signal</keyword>
<protein>
    <recommendedName>
        <fullName evidence="4">L-gulonolactone oxidase</fullName>
        <ecNumber evidence="4">1.1.3.8</ecNumber>
    </recommendedName>
</protein>
<evidence type="ECO:0000256" key="7">
    <source>
        <dbReference type="ARBA" id="ARBA00022729"/>
    </source>
</evidence>
<dbReference type="NCBIfam" id="TIGR01677">
    <property type="entry name" value="pln_FAD_oxido"/>
    <property type="match status" value="1"/>
</dbReference>
<dbReference type="GO" id="GO:0003885">
    <property type="term" value="F:D-arabinono-1,4-lactone oxidase activity"/>
    <property type="evidence" value="ECO:0007669"/>
    <property type="project" value="InterPro"/>
</dbReference>